<reference evidence="2 3" key="1">
    <citation type="journal article" date="2021" name="Genome Biol. Evol.">
        <title>Complete Genome Sequencing of a Novel Gloeobacter Species from a Waterfall Cave in Mexico.</title>
        <authorList>
            <person name="Saw J.H."/>
            <person name="Cardona T."/>
            <person name="Montejano G."/>
        </authorList>
    </citation>
    <scope>NUCLEOTIDE SEQUENCE [LARGE SCALE GENOMIC DNA]</scope>
    <source>
        <strain evidence="2">MG652769</strain>
    </source>
</reference>
<accession>A0ABY3PKT5</accession>
<dbReference type="RefSeq" id="WP_230841333.1">
    <property type="nucleotide sequence ID" value="NZ_CP063845.1"/>
</dbReference>
<feature type="coiled-coil region" evidence="1">
    <location>
        <begin position="6"/>
        <end position="40"/>
    </location>
</feature>
<gene>
    <name evidence="2" type="ORF">ISF26_21385</name>
</gene>
<name>A0ABY3PKT5_9CYAN</name>
<dbReference type="Proteomes" id="UP001054846">
    <property type="component" value="Chromosome"/>
</dbReference>
<sequence>MALAAIQGLYAVVQEKESEIDRLKKLIAAIEAQYSTLERLVQAGIAPMHLGSAKTGVGTR</sequence>
<evidence type="ECO:0000313" key="2">
    <source>
        <dbReference type="EMBL" id="UFP94275.1"/>
    </source>
</evidence>
<keyword evidence="1" id="KW-0175">Coiled coil</keyword>
<evidence type="ECO:0000256" key="1">
    <source>
        <dbReference type="SAM" id="Coils"/>
    </source>
</evidence>
<dbReference type="EMBL" id="CP063845">
    <property type="protein sequence ID" value="UFP94275.1"/>
    <property type="molecule type" value="Genomic_DNA"/>
</dbReference>
<evidence type="ECO:0008006" key="4">
    <source>
        <dbReference type="Google" id="ProtNLM"/>
    </source>
</evidence>
<protein>
    <recommendedName>
        <fullName evidence="4">Transposase</fullName>
    </recommendedName>
</protein>
<proteinExistence type="predicted"/>
<organism evidence="2 3">
    <name type="scientific">Gloeobacter morelensis MG652769</name>
    <dbReference type="NCBI Taxonomy" id="2781736"/>
    <lineage>
        <taxon>Bacteria</taxon>
        <taxon>Bacillati</taxon>
        <taxon>Cyanobacteriota</taxon>
        <taxon>Cyanophyceae</taxon>
        <taxon>Gloeobacterales</taxon>
        <taxon>Gloeobacteraceae</taxon>
        <taxon>Gloeobacter</taxon>
        <taxon>Gloeobacter morelensis</taxon>
    </lineage>
</organism>
<keyword evidence="3" id="KW-1185">Reference proteome</keyword>
<evidence type="ECO:0000313" key="3">
    <source>
        <dbReference type="Proteomes" id="UP001054846"/>
    </source>
</evidence>